<evidence type="ECO:0000313" key="2">
    <source>
        <dbReference type="EMBL" id="KKM67854.1"/>
    </source>
</evidence>
<sequence>MVTSYSPQVYSITGRNARLRRRDPDFRTFSLRAHRDPPPPLPDYPDIPELPTYPEIPVYEDPEEPVLPQHTEPPPVEDAPPYVEPPRKPRPEDDIGANIGEADGRTGFSPGVAGAFENVDPVSGFGPAPSTFTSRFAKSVMGTPKALTQTMLALGTGTIVPRLGIALGKQIGKEYVIPAVKALTKPSVARVTSRPTIIEPNTNPVEATKFNPREDAGAFETIDPTLGSRDSPGPAERPTAPTPNWNWGEYPEGPRGDYGGQDDSGWFGGYDPYGDEYGGGFGAGYGGGRGGSGSGSVE</sequence>
<comment type="caution">
    <text evidence="2">The sequence shown here is derived from an EMBL/GenBank/DDBJ whole genome shotgun (WGS) entry which is preliminary data.</text>
</comment>
<gene>
    <name evidence="2" type="ORF">LCGC14_1466950</name>
</gene>
<dbReference type="AlphaFoldDB" id="A0A0F9JDI6"/>
<proteinExistence type="predicted"/>
<feature type="region of interest" description="Disordered" evidence="1">
    <location>
        <begin position="219"/>
        <end position="298"/>
    </location>
</feature>
<name>A0A0F9JDI6_9ZZZZ</name>
<organism evidence="2">
    <name type="scientific">marine sediment metagenome</name>
    <dbReference type="NCBI Taxonomy" id="412755"/>
    <lineage>
        <taxon>unclassified sequences</taxon>
        <taxon>metagenomes</taxon>
        <taxon>ecological metagenomes</taxon>
    </lineage>
</organism>
<accession>A0A0F9JDI6</accession>
<reference evidence="2" key="1">
    <citation type="journal article" date="2015" name="Nature">
        <title>Complex archaea that bridge the gap between prokaryotes and eukaryotes.</title>
        <authorList>
            <person name="Spang A."/>
            <person name="Saw J.H."/>
            <person name="Jorgensen S.L."/>
            <person name="Zaremba-Niedzwiedzka K."/>
            <person name="Martijn J."/>
            <person name="Lind A.E."/>
            <person name="van Eijk R."/>
            <person name="Schleper C."/>
            <person name="Guy L."/>
            <person name="Ettema T.J."/>
        </authorList>
    </citation>
    <scope>NUCLEOTIDE SEQUENCE</scope>
</reference>
<evidence type="ECO:0000256" key="1">
    <source>
        <dbReference type="SAM" id="MobiDB-lite"/>
    </source>
</evidence>
<feature type="compositionally biased region" description="Pro residues" evidence="1">
    <location>
        <begin position="71"/>
        <end position="84"/>
    </location>
</feature>
<feature type="region of interest" description="Disordered" evidence="1">
    <location>
        <begin position="15"/>
        <end position="91"/>
    </location>
</feature>
<protein>
    <submittedName>
        <fullName evidence="2">Uncharacterized protein</fullName>
    </submittedName>
</protein>
<dbReference type="EMBL" id="LAZR01010276">
    <property type="protein sequence ID" value="KKM67854.1"/>
    <property type="molecule type" value="Genomic_DNA"/>
</dbReference>
<feature type="compositionally biased region" description="Gly residues" evidence="1">
    <location>
        <begin position="276"/>
        <end position="298"/>
    </location>
</feature>